<dbReference type="SUPFAM" id="SSF55831">
    <property type="entry name" value="Thymidylate synthase/dCMP hydroxymethylase"/>
    <property type="match status" value="1"/>
</dbReference>
<dbReference type="PRINTS" id="PR00108">
    <property type="entry name" value="THYMDSNTHASE"/>
</dbReference>
<feature type="binding site" description="in other chain" evidence="6">
    <location>
        <begin position="190"/>
        <end position="193"/>
    </location>
    <ligand>
        <name>dUMP</name>
        <dbReference type="ChEBI" id="CHEBI:246422"/>
        <note>ligand shared between dimeric partners</note>
    </ligand>
</feature>
<dbReference type="EC" id="2.1.1.45" evidence="1 6"/>
<feature type="binding site" evidence="6">
    <location>
        <begin position="150"/>
        <end position="151"/>
    </location>
    <ligand>
        <name>dUMP</name>
        <dbReference type="ChEBI" id="CHEBI:246422"/>
        <note>ligand shared between dimeric partners</note>
    </ligand>
</feature>
<feature type="binding site" description="in other chain" evidence="6">
    <location>
        <position position="21"/>
    </location>
    <ligand>
        <name>dUMP</name>
        <dbReference type="ChEBI" id="CHEBI:246422"/>
        <note>ligand shared between dimeric partners</note>
    </ligand>
</feature>
<evidence type="ECO:0000256" key="6">
    <source>
        <dbReference type="HAMAP-Rule" id="MF_00008"/>
    </source>
</evidence>
<evidence type="ECO:0000313" key="10">
    <source>
        <dbReference type="Proteomes" id="UP001484199"/>
    </source>
</evidence>
<evidence type="ECO:0000313" key="9">
    <source>
        <dbReference type="EMBL" id="WYY26433.1"/>
    </source>
</evidence>
<evidence type="ECO:0000256" key="3">
    <source>
        <dbReference type="ARBA" id="ARBA00022603"/>
    </source>
</evidence>
<reference evidence="9" key="1">
    <citation type="submission" date="2024-03" db="EMBL/GenBank/DDBJ databases">
        <title>The Complete Genome of 'Candidatus Phytoplasma fraxini' AshY1 from the Ash Yellows Group.</title>
        <authorList>
            <person name="Boehm J.W."/>
            <person name="Huettel B."/>
            <person name="Schneider B."/>
            <person name="Kube M."/>
        </authorList>
    </citation>
    <scope>NUCLEOTIDE SEQUENCE [LARGE SCALE GENOMIC DNA]</scope>
    <source>
        <strain evidence="9">AshY1</strain>
    </source>
</reference>
<keyword evidence="10" id="KW-1185">Reference proteome</keyword>
<dbReference type="PANTHER" id="PTHR11548:SF9">
    <property type="entry name" value="THYMIDYLATE SYNTHASE"/>
    <property type="match status" value="1"/>
</dbReference>
<evidence type="ECO:0000256" key="7">
    <source>
        <dbReference type="PROSITE-ProRule" id="PRU10016"/>
    </source>
</evidence>
<dbReference type="NCBIfam" id="NF002496">
    <property type="entry name" value="PRK01827.1-2"/>
    <property type="match status" value="1"/>
</dbReference>
<dbReference type="Gene3D" id="3.30.572.10">
    <property type="entry name" value="Thymidylate synthase/dCMP hydroxymethylase domain"/>
    <property type="match status" value="1"/>
</dbReference>
<comment type="similarity">
    <text evidence="6">Belongs to the thymidylate synthase family. Bacterial-type ThyA subfamily.</text>
</comment>
<dbReference type="InterPro" id="IPR036926">
    <property type="entry name" value="Thymidate_synth/dCMP_Mease_sf"/>
</dbReference>
<accession>A0ABZ2U8W1</accession>
<dbReference type="NCBIfam" id="NF002497">
    <property type="entry name" value="PRK01827.1-3"/>
    <property type="match status" value="1"/>
</dbReference>
<dbReference type="HAMAP" id="MF_00008">
    <property type="entry name" value="Thymidy_synth_bact"/>
    <property type="match status" value="1"/>
</dbReference>
<evidence type="ECO:0000256" key="2">
    <source>
        <dbReference type="ARBA" id="ARBA00022490"/>
    </source>
</evidence>
<feature type="binding site" evidence="6">
    <location>
        <position position="287"/>
    </location>
    <ligand>
        <name>(6R)-5,10-methylene-5,6,7,8-tetrahydrofolate</name>
        <dbReference type="ChEBI" id="CHEBI:15636"/>
    </ligand>
</feature>
<name>A0ABZ2U8W1_ASHYP</name>
<dbReference type="EMBL" id="CP146843">
    <property type="protein sequence ID" value="WYY26433.1"/>
    <property type="molecule type" value="Genomic_DNA"/>
</dbReference>
<sequence length="288" mass="33913">MKQYLELCFLILQKGVVKINRTDVKTKSIFGHQMRFDLNKGFPLVTTKKVYLKGIIHELLWFIKGETNIRYLVQNNVNIWNEWPYKKYSKSSLFKKETLEEFIQKIKEDEVFAKEHGELGPVYGKQWRDFSGIDQLQKIIQDIKTNPSSRRLIISAWNPPLIDKMLLPPCHVLMQFYVYKDQLSLQLFQRSGDVFLGVPFNIASYSLFLIMIAQVTNLKPYEFVYTLGDAHIYENHLEQIQIQIKRNPFPLSNIILNLNIKNIEDFKFSDFQLKNYISHDALKAKVAV</sequence>
<dbReference type="InterPro" id="IPR023451">
    <property type="entry name" value="Thymidate_synth/dCMP_Mease_dom"/>
</dbReference>
<feature type="domain" description="Thymidylate synthase/dCMP hydroxymethylase" evidence="8">
    <location>
        <begin position="2"/>
        <end position="288"/>
    </location>
</feature>
<dbReference type="InterPro" id="IPR020940">
    <property type="entry name" value="Thymidylate_synthase_AS"/>
</dbReference>
<dbReference type="InterPro" id="IPR000398">
    <property type="entry name" value="Thymidylate_synthase"/>
</dbReference>
<dbReference type="PROSITE" id="PS00091">
    <property type="entry name" value="THYMIDYLATE_SYNTHASE"/>
    <property type="match status" value="1"/>
</dbReference>
<evidence type="ECO:0000259" key="8">
    <source>
        <dbReference type="Pfam" id="PF00303"/>
    </source>
</evidence>
<keyword evidence="3 6" id="KW-0489">Methyltransferase</keyword>
<evidence type="ECO:0000256" key="4">
    <source>
        <dbReference type="ARBA" id="ARBA00022679"/>
    </source>
</evidence>
<protein>
    <recommendedName>
        <fullName evidence="1 6">Thymidylate synthase</fullName>
        <shortName evidence="6">TS</shortName>
        <shortName evidence="6">TSase</shortName>
        <ecNumber evidence="1 6">2.1.1.45</ecNumber>
    </recommendedName>
</protein>
<evidence type="ECO:0000256" key="1">
    <source>
        <dbReference type="ARBA" id="ARBA00011947"/>
    </source>
</evidence>
<keyword evidence="5 6" id="KW-0545">Nucleotide biosynthesis</keyword>
<organism evidence="9 10">
    <name type="scientific">Ash yellows phytoplasma</name>
    <dbReference type="NCBI Taxonomy" id="35780"/>
    <lineage>
        <taxon>Bacteria</taxon>
        <taxon>Bacillati</taxon>
        <taxon>Mycoplasmatota</taxon>
        <taxon>Mollicutes</taxon>
        <taxon>Acholeplasmatales</taxon>
        <taxon>Acholeplasmataceae</taxon>
        <taxon>Candidatus Phytoplasma</taxon>
        <taxon>16SrVII (Ash yellows group)</taxon>
    </lineage>
</organism>
<gene>
    <name evidence="6" type="primary">thyA</name>
    <name evidence="9" type="ORF">AshY1_03190</name>
</gene>
<comment type="caution">
    <text evidence="6">Lacks conserved residue(s) required for the propagation of feature annotation.</text>
</comment>
<comment type="pathway">
    <text evidence="6">Pyrimidine metabolism; dTTP biosynthesis.</text>
</comment>
<feature type="binding site" description="in other chain" evidence="6">
    <location>
        <begin position="231"/>
        <end position="233"/>
    </location>
    <ligand>
        <name>dUMP</name>
        <dbReference type="ChEBI" id="CHEBI:246422"/>
        <note>ligand shared between dimeric partners</note>
    </ligand>
</feature>
<feature type="binding site" description="in other chain" evidence="6">
    <location>
        <position position="201"/>
    </location>
    <ligand>
        <name>dUMP</name>
        <dbReference type="ChEBI" id="CHEBI:246422"/>
        <note>ligand shared between dimeric partners</note>
    </ligand>
</feature>
<keyword evidence="4 6" id="KW-0808">Transferase</keyword>
<dbReference type="Proteomes" id="UP001484199">
    <property type="component" value="Chromosome"/>
</dbReference>
<comment type="catalytic activity">
    <reaction evidence="6">
        <text>dUMP + (6R)-5,10-methylene-5,6,7,8-tetrahydrofolate = 7,8-dihydrofolate + dTMP</text>
        <dbReference type="Rhea" id="RHEA:12104"/>
        <dbReference type="ChEBI" id="CHEBI:15636"/>
        <dbReference type="ChEBI" id="CHEBI:57451"/>
        <dbReference type="ChEBI" id="CHEBI:63528"/>
        <dbReference type="ChEBI" id="CHEBI:246422"/>
        <dbReference type="EC" id="2.1.1.45"/>
    </reaction>
</comment>
<comment type="subcellular location">
    <subcellularLocation>
        <location evidence="6">Cytoplasm</location>
    </subcellularLocation>
</comment>
<dbReference type="CDD" id="cd00351">
    <property type="entry name" value="TS_Pyrimidine_HMase"/>
    <property type="match status" value="1"/>
</dbReference>
<feature type="binding site" evidence="6">
    <location>
        <position position="193"/>
    </location>
    <ligand>
        <name>(6R)-5,10-methylene-5,6,7,8-tetrahydrofolate</name>
        <dbReference type="ChEBI" id="CHEBI:15636"/>
    </ligand>
</feature>
<feature type="active site" description="Nucleophile" evidence="6">
    <location>
        <position position="170"/>
    </location>
</feature>
<keyword evidence="2 6" id="KW-0963">Cytoplasm</keyword>
<comment type="subunit">
    <text evidence="6">Homodimer.</text>
</comment>
<dbReference type="NCBIfam" id="TIGR03284">
    <property type="entry name" value="thym_sym"/>
    <property type="match status" value="1"/>
</dbReference>
<dbReference type="InterPro" id="IPR045097">
    <property type="entry name" value="Thymidate_synth/dCMP_Mease"/>
</dbReference>
<dbReference type="PANTHER" id="PTHR11548">
    <property type="entry name" value="THYMIDYLATE SYNTHASE 1"/>
    <property type="match status" value="1"/>
</dbReference>
<proteinExistence type="inferred from homology"/>
<feature type="active site" evidence="7">
    <location>
        <position position="170"/>
    </location>
</feature>
<evidence type="ECO:0000256" key="5">
    <source>
        <dbReference type="ARBA" id="ARBA00022727"/>
    </source>
</evidence>
<comment type="function">
    <text evidence="6">Catalyzes the reductive methylation of 2'-deoxyuridine-5'-monophosphate (dUMP) to 2'-deoxythymidine-5'-monophosphate (dTMP) while utilizing 5,10-methylenetetrahydrofolate (mTHF) as the methyl donor and reductant in the reaction, yielding dihydrofolate (DHF) as a by-product. This enzymatic reaction provides an intracellular de novo source of dTMP, an essential precursor for DNA biosynthesis.</text>
</comment>
<dbReference type="Pfam" id="PF00303">
    <property type="entry name" value="Thymidylat_synt"/>
    <property type="match status" value="1"/>
</dbReference>
<dbReference type="RefSeq" id="WP_341266838.1">
    <property type="nucleotide sequence ID" value="NZ_CP146843.1"/>
</dbReference>